<dbReference type="AlphaFoldDB" id="A0A072UU24"/>
<evidence type="ECO:0000256" key="6">
    <source>
        <dbReference type="SAM" id="Coils"/>
    </source>
</evidence>
<dbReference type="EMBL" id="CM001220">
    <property type="protein sequence ID" value="KEH32588.1"/>
    <property type="molecule type" value="Genomic_DNA"/>
</dbReference>
<keyword evidence="5" id="KW-0287">Flowering</keyword>
<dbReference type="ExpressionAtlas" id="A0A072UU24">
    <property type="expression patterns" value="differential"/>
</dbReference>
<protein>
    <submittedName>
        <fullName evidence="8">Structural maintenance of chromosomes domain protein</fullName>
    </submittedName>
</protein>
<dbReference type="GO" id="GO:0009908">
    <property type="term" value="P:flower development"/>
    <property type="evidence" value="ECO:0007669"/>
    <property type="project" value="UniProtKB-KW"/>
</dbReference>
<dbReference type="Proteomes" id="UP000002051">
    <property type="component" value="Chromosome 4"/>
</dbReference>
<reference evidence="8 11" key="1">
    <citation type="journal article" date="2011" name="Nature">
        <title>The Medicago genome provides insight into the evolution of rhizobial symbioses.</title>
        <authorList>
            <person name="Young N.D."/>
            <person name="Debelle F."/>
            <person name="Oldroyd G.E."/>
            <person name="Geurts R."/>
            <person name="Cannon S.B."/>
            <person name="Udvardi M.K."/>
            <person name="Benedito V.A."/>
            <person name="Mayer K.F."/>
            <person name="Gouzy J."/>
            <person name="Schoof H."/>
            <person name="Van de Peer Y."/>
            <person name="Proost S."/>
            <person name="Cook D.R."/>
            <person name="Meyers B.C."/>
            <person name="Spannagl M."/>
            <person name="Cheung F."/>
            <person name="De Mita S."/>
            <person name="Krishnakumar V."/>
            <person name="Gundlach H."/>
            <person name="Zhou S."/>
            <person name="Mudge J."/>
            <person name="Bharti A.K."/>
            <person name="Murray J.D."/>
            <person name="Naoumkina M.A."/>
            <person name="Rosen B."/>
            <person name="Silverstein K.A."/>
            <person name="Tang H."/>
            <person name="Rombauts S."/>
            <person name="Zhao P.X."/>
            <person name="Zhou P."/>
            <person name="Barbe V."/>
            <person name="Bardou P."/>
            <person name="Bechner M."/>
            <person name="Bellec A."/>
            <person name="Berger A."/>
            <person name="Berges H."/>
            <person name="Bidwell S."/>
            <person name="Bisseling T."/>
            <person name="Choisne N."/>
            <person name="Couloux A."/>
            <person name="Denny R."/>
            <person name="Deshpande S."/>
            <person name="Dai X."/>
            <person name="Doyle J.J."/>
            <person name="Dudez A.M."/>
            <person name="Farmer A.D."/>
            <person name="Fouteau S."/>
            <person name="Franken C."/>
            <person name="Gibelin C."/>
            <person name="Gish J."/>
            <person name="Goldstein S."/>
            <person name="Gonzalez A.J."/>
            <person name="Green P.J."/>
            <person name="Hallab A."/>
            <person name="Hartog M."/>
            <person name="Hua A."/>
            <person name="Humphray S.J."/>
            <person name="Jeong D.H."/>
            <person name="Jing Y."/>
            <person name="Jocker A."/>
            <person name="Kenton S.M."/>
            <person name="Kim D.J."/>
            <person name="Klee K."/>
            <person name="Lai H."/>
            <person name="Lang C."/>
            <person name="Lin S."/>
            <person name="Macmil S.L."/>
            <person name="Magdelenat G."/>
            <person name="Matthews L."/>
            <person name="McCorrison J."/>
            <person name="Monaghan E.L."/>
            <person name="Mun J.H."/>
            <person name="Najar F.Z."/>
            <person name="Nicholson C."/>
            <person name="Noirot C."/>
            <person name="O'Bleness M."/>
            <person name="Paule C.R."/>
            <person name="Poulain J."/>
            <person name="Prion F."/>
            <person name="Qin B."/>
            <person name="Qu C."/>
            <person name="Retzel E.F."/>
            <person name="Riddle C."/>
            <person name="Sallet E."/>
            <person name="Samain S."/>
            <person name="Samson N."/>
            <person name="Sanders I."/>
            <person name="Saurat O."/>
            <person name="Scarpelli C."/>
            <person name="Schiex T."/>
            <person name="Segurens B."/>
            <person name="Severin A.J."/>
            <person name="Sherrier D.J."/>
            <person name="Shi R."/>
            <person name="Sims S."/>
            <person name="Singer S.R."/>
            <person name="Sinharoy S."/>
            <person name="Sterck L."/>
            <person name="Viollet A."/>
            <person name="Wang B.B."/>
            <person name="Wang K."/>
            <person name="Wang M."/>
            <person name="Wang X."/>
            <person name="Warfsmann J."/>
            <person name="Weissenbach J."/>
            <person name="White D.D."/>
            <person name="White J.D."/>
            <person name="Wiley G.B."/>
            <person name="Wincker P."/>
            <person name="Xing Y."/>
            <person name="Yang L."/>
            <person name="Yao Z."/>
            <person name="Ying F."/>
            <person name="Zhai J."/>
            <person name="Zhou L."/>
            <person name="Zuber A."/>
            <person name="Denarie J."/>
            <person name="Dixon R.A."/>
            <person name="May G.D."/>
            <person name="Schwartz D.C."/>
            <person name="Rogers J."/>
            <person name="Quetier F."/>
            <person name="Town C.D."/>
            <person name="Roe B.A."/>
        </authorList>
    </citation>
    <scope>NUCLEOTIDE SEQUENCE [LARGE SCALE GENOMIC DNA]</scope>
    <source>
        <strain evidence="8">A17</strain>
        <strain evidence="10 11">cv. Jemalong A17</strain>
    </source>
</reference>
<dbReference type="OrthoDB" id="1899348at2759"/>
<dbReference type="GO" id="GO:0030154">
    <property type="term" value="P:cell differentiation"/>
    <property type="evidence" value="ECO:0007669"/>
    <property type="project" value="UniProtKB-KW"/>
</dbReference>
<sequence length="266" mass="29242">MRHSHGSFHPHLLENKLAAQEAEIERLISDNRRLANTHKALRDALVSAAQDVQKIKSHIRSTQTESDIQIRVLLDKIAKMEVDIRASDSVKKELQQAHIEAQSLAASRQELSGEIQLATQELKKVISDVKCLPDLHAELENLVQEHQRIRDTFEYEKSKNVELVDQLKAKEKKLIGMAREVEMLRAEISNAEKRINAPNLFGAVTPADGSGAFLDPYGRVHGQMAFGQVGESMVPVGDSNGAGVVNSNDGSGAGWAGQYDPSVAGR</sequence>
<dbReference type="EMBL" id="PSQE01000004">
    <property type="protein sequence ID" value="RHN64824.1"/>
    <property type="molecule type" value="Genomic_DNA"/>
</dbReference>
<reference evidence="10" key="3">
    <citation type="submission" date="2015-04" db="UniProtKB">
        <authorList>
            <consortium name="EnsemblPlants"/>
        </authorList>
    </citation>
    <scope>IDENTIFICATION</scope>
    <source>
        <strain evidence="10">cv. Jemalong A17</strain>
    </source>
</reference>
<evidence type="ECO:0000313" key="10">
    <source>
        <dbReference type="EnsemblPlants" id="KEH32588"/>
    </source>
</evidence>
<dbReference type="PANTHER" id="PTHR33405:SF18">
    <property type="entry name" value="PROTEIN FLX-LIKE 4"/>
    <property type="match status" value="1"/>
</dbReference>
<dbReference type="Gramene" id="rna27688">
    <property type="protein sequence ID" value="RHN64824.1"/>
    <property type="gene ID" value="gene27688"/>
</dbReference>
<dbReference type="STRING" id="3880.A0A072UU24"/>
<feature type="coiled-coil region" evidence="6">
    <location>
        <begin position="101"/>
        <end position="194"/>
    </location>
</feature>
<gene>
    <name evidence="10" type="primary">25494269</name>
    <name evidence="8" type="ordered locus">MTR_4g129730</name>
    <name evidence="9" type="ORF">MtrunA17_Chr4g0073281</name>
</gene>
<proteinExistence type="inferred from homology"/>
<evidence type="ECO:0000313" key="8">
    <source>
        <dbReference type="EMBL" id="KEH32588.1"/>
    </source>
</evidence>
<dbReference type="Proteomes" id="UP000265566">
    <property type="component" value="Chromosome 4"/>
</dbReference>
<reference evidence="9" key="4">
    <citation type="journal article" date="2018" name="Nat. Plants">
        <title>Whole-genome landscape of Medicago truncatula symbiotic genes.</title>
        <authorList>
            <person name="Pecrix Y."/>
            <person name="Gamas P."/>
            <person name="Carrere S."/>
        </authorList>
    </citation>
    <scope>NUCLEOTIDE SEQUENCE</scope>
    <source>
        <tissue evidence="9">Leaves</tissue>
    </source>
</reference>
<feature type="coiled-coil region" evidence="6">
    <location>
        <begin position="17"/>
        <end position="44"/>
    </location>
</feature>
<keyword evidence="3" id="KW-0221">Differentiation</keyword>
<organism evidence="8 11">
    <name type="scientific">Medicago truncatula</name>
    <name type="common">Barrel medic</name>
    <name type="synonym">Medicago tribuloides</name>
    <dbReference type="NCBI Taxonomy" id="3880"/>
    <lineage>
        <taxon>Eukaryota</taxon>
        <taxon>Viridiplantae</taxon>
        <taxon>Streptophyta</taxon>
        <taxon>Embryophyta</taxon>
        <taxon>Tracheophyta</taxon>
        <taxon>Spermatophyta</taxon>
        <taxon>Magnoliopsida</taxon>
        <taxon>eudicotyledons</taxon>
        <taxon>Gunneridae</taxon>
        <taxon>Pentapetalae</taxon>
        <taxon>rosids</taxon>
        <taxon>fabids</taxon>
        <taxon>Fabales</taxon>
        <taxon>Fabaceae</taxon>
        <taxon>Papilionoideae</taxon>
        <taxon>50 kb inversion clade</taxon>
        <taxon>NPAAA clade</taxon>
        <taxon>Hologalegina</taxon>
        <taxon>IRL clade</taxon>
        <taxon>Trifolieae</taxon>
        <taxon>Medicago</taxon>
    </lineage>
</organism>
<evidence type="ECO:0000256" key="7">
    <source>
        <dbReference type="SAM" id="MobiDB-lite"/>
    </source>
</evidence>
<feature type="region of interest" description="Disordered" evidence="7">
    <location>
        <begin position="245"/>
        <end position="266"/>
    </location>
</feature>
<evidence type="ECO:0000256" key="1">
    <source>
        <dbReference type="ARBA" id="ARBA00005405"/>
    </source>
</evidence>
<dbReference type="EnsemblPlants" id="KEH32588">
    <property type="protein sequence ID" value="KEH32588"/>
    <property type="gene ID" value="MTR_4g129730"/>
</dbReference>
<evidence type="ECO:0000256" key="3">
    <source>
        <dbReference type="ARBA" id="ARBA00022782"/>
    </source>
</evidence>
<reference evidence="8 11" key="2">
    <citation type="journal article" date="2014" name="BMC Genomics">
        <title>An improved genome release (version Mt4.0) for the model legume Medicago truncatula.</title>
        <authorList>
            <person name="Tang H."/>
            <person name="Krishnakumar V."/>
            <person name="Bidwell S."/>
            <person name="Rosen B."/>
            <person name="Chan A."/>
            <person name="Zhou S."/>
            <person name="Gentzbittel L."/>
            <person name="Childs K.L."/>
            <person name="Yandell M."/>
            <person name="Gundlach H."/>
            <person name="Mayer K.F."/>
            <person name="Schwartz D.C."/>
            <person name="Town C.D."/>
        </authorList>
    </citation>
    <scope>GENOME REANNOTATION</scope>
    <source>
        <strain evidence="8">A17</strain>
        <strain evidence="10 11">cv. Jemalong A17</strain>
    </source>
</reference>
<dbReference type="InterPro" id="IPR040353">
    <property type="entry name" value="FLX/FLX-like"/>
</dbReference>
<keyword evidence="4 6" id="KW-0175">Coiled coil</keyword>
<accession>A0A072UU24</accession>
<evidence type="ECO:0000256" key="4">
    <source>
        <dbReference type="ARBA" id="ARBA00023054"/>
    </source>
</evidence>
<evidence type="ECO:0000256" key="5">
    <source>
        <dbReference type="ARBA" id="ARBA00023089"/>
    </source>
</evidence>
<evidence type="ECO:0000313" key="11">
    <source>
        <dbReference type="Proteomes" id="UP000002051"/>
    </source>
</evidence>
<name>A0A072UU24_MEDTR</name>
<evidence type="ECO:0000313" key="9">
    <source>
        <dbReference type="EMBL" id="RHN64824.1"/>
    </source>
</evidence>
<dbReference type="PANTHER" id="PTHR33405">
    <property type="entry name" value="PROTEIN FLX-LIKE 2"/>
    <property type="match status" value="1"/>
</dbReference>
<keyword evidence="2" id="KW-0217">Developmental protein</keyword>
<keyword evidence="11" id="KW-1185">Reference proteome</keyword>
<evidence type="ECO:0000256" key="2">
    <source>
        <dbReference type="ARBA" id="ARBA00022473"/>
    </source>
</evidence>
<comment type="similarity">
    <text evidence="1">Belongs to the FLX family.</text>
</comment>
<dbReference type="KEGG" id="mtr:25494269"/>